<organism evidence="15 16">
    <name type="scientific">Pseudoalteromonas espejiana</name>
    <dbReference type="NCBI Taxonomy" id="28107"/>
    <lineage>
        <taxon>Bacteria</taxon>
        <taxon>Pseudomonadati</taxon>
        <taxon>Pseudomonadota</taxon>
        <taxon>Gammaproteobacteria</taxon>
        <taxon>Alteromonadales</taxon>
        <taxon>Pseudoalteromonadaceae</taxon>
        <taxon>Pseudoalteromonas</taxon>
    </lineage>
</organism>
<feature type="binding site" evidence="8">
    <location>
        <position position="174"/>
    </location>
    <ligand>
        <name>ATP</name>
        <dbReference type="ChEBI" id="CHEBI:30616"/>
    </ligand>
</feature>
<comment type="subunit">
    <text evidence="8">Oligomerizes as a right-handed, spiral filament on DNA at oriC.</text>
</comment>
<comment type="subcellular location">
    <subcellularLocation>
        <location evidence="8">Cytoplasm</location>
    </subcellularLocation>
</comment>
<feature type="region of interest" description="Disordered" evidence="12">
    <location>
        <begin position="88"/>
        <end position="122"/>
    </location>
</feature>
<dbReference type="PANTHER" id="PTHR30050">
    <property type="entry name" value="CHROMOSOMAL REPLICATION INITIATOR PROTEIN DNAA"/>
    <property type="match status" value="1"/>
</dbReference>
<dbReference type="GO" id="GO:0003688">
    <property type="term" value="F:DNA replication origin binding"/>
    <property type="evidence" value="ECO:0007669"/>
    <property type="project" value="UniProtKB-UniRule"/>
</dbReference>
<dbReference type="Pfam" id="PF08299">
    <property type="entry name" value="Bac_DnaA_C"/>
    <property type="match status" value="1"/>
</dbReference>
<keyword evidence="16" id="KW-1185">Reference proteome</keyword>
<feature type="compositionally biased region" description="Low complexity" evidence="12">
    <location>
        <begin position="88"/>
        <end position="120"/>
    </location>
</feature>
<evidence type="ECO:0000259" key="13">
    <source>
        <dbReference type="SMART" id="SM00382"/>
    </source>
</evidence>
<comment type="caution">
    <text evidence="8">Lacks conserved residue(s) required for the propagation of feature annotation.</text>
</comment>
<dbReference type="FunFam" id="3.30.300.180:FF:000001">
    <property type="entry name" value="Chromosomal replication initiator protein DnaA"/>
    <property type="match status" value="1"/>
</dbReference>
<dbReference type="GO" id="GO:0005886">
    <property type="term" value="C:plasma membrane"/>
    <property type="evidence" value="ECO:0007669"/>
    <property type="project" value="TreeGrafter"/>
</dbReference>
<gene>
    <name evidence="8 15" type="primary">dnaA</name>
    <name evidence="15" type="ORF">PES01_28770</name>
</gene>
<dbReference type="InterPro" id="IPR018312">
    <property type="entry name" value="Chromosome_initiator_DnaA_CS"/>
</dbReference>
<evidence type="ECO:0000313" key="16">
    <source>
        <dbReference type="Proteomes" id="UP000321419"/>
    </source>
</evidence>
<dbReference type="InterPro" id="IPR038454">
    <property type="entry name" value="DnaA_N_sf"/>
</dbReference>
<dbReference type="SMART" id="SM00382">
    <property type="entry name" value="AAA"/>
    <property type="match status" value="1"/>
</dbReference>
<comment type="domain">
    <text evidence="8">Domain I is involved in oligomerization and binding regulators, domain II is flexibile and of varying length in different bacteria, domain III forms the AAA+ region, while domain IV binds dsDNA.</text>
</comment>
<dbReference type="GO" id="GO:0005524">
    <property type="term" value="F:ATP binding"/>
    <property type="evidence" value="ECO:0007669"/>
    <property type="project" value="UniProtKB-UniRule"/>
</dbReference>
<dbReference type="InterPro" id="IPR027417">
    <property type="entry name" value="P-loop_NTPase"/>
</dbReference>
<dbReference type="OrthoDB" id="9807019at2"/>
<evidence type="ECO:0000313" key="15">
    <source>
        <dbReference type="EMBL" id="GEK56032.1"/>
    </source>
</evidence>
<dbReference type="InterPro" id="IPR013317">
    <property type="entry name" value="DnaA_dom"/>
</dbReference>
<dbReference type="EMBL" id="BJUM01000030">
    <property type="protein sequence ID" value="GEK56032.1"/>
    <property type="molecule type" value="Genomic_DNA"/>
</dbReference>
<dbReference type="SMART" id="SM00760">
    <property type="entry name" value="Bac_DnaA_C"/>
    <property type="match status" value="1"/>
</dbReference>
<accession>A0A510XYE1</accession>
<comment type="caution">
    <text evidence="15">The sequence shown here is derived from an EMBL/GenBank/DDBJ whole genome shotgun (WGS) entry which is preliminary data.</text>
</comment>
<keyword evidence="7 8" id="KW-0238">DNA-binding</keyword>
<evidence type="ECO:0000256" key="2">
    <source>
        <dbReference type="ARBA" id="ARBA00022490"/>
    </source>
</evidence>
<dbReference type="RefSeq" id="WP_089349054.1">
    <property type="nucleotide sequence ID" value="NZ_BJUM01000030.1"/>
</dbReference>
<feature type="binding site" evidence="8">
    <location>
        <position position="171"/>
    </location>
    <ligand>
        <name>ATP</name>
        <dbReference type="ChEBI" id="CHEBI:30616"/>
    </ligand>
</feature>
<dbReference type="AlphaFoldDB" id="A0A510XYE1"/>
<feature type="domain" description="Chromosomal replication initiator DnaA C-terminal" evidence="14">
    <location>
        <begin position="371"/>
        <end position="440"/>
    </location>
</feature>
<dbReference type="GO" id="GO:0005737">
    <property type="term" value="C:cytoplasm"/>
    <property type="evidence" value="ECO:0007669"/>
    <property type="project" value="UniProtKB-SubCell"/>
</dbReference>
<feature type="region of interest" description="Domain IV, binds dsDNA" evidence="8">
    <location>
        <begin position="344"/>
        <end position="463"/>
    </location>
</feature>
<dbReference type="FunFam" id="1.10.8.60:FF:000003">
    <property type="entry name" value="Chromosomal replication initiator protein DnaA"/>
    <property type="match status" value="1"/>
</dbReference>
<feature type="binding site" evidence="8">
    <location>
        <position position="175"/>
    </location>
    <ligand>
        <name>ATP</name>
        <dbReference type="ChEBI" id="CHEBI:30616"/>
    </ligand>
</feature>
<dbReference type="GO" id="GO:0006270">
    <property type="term" value="P:DNA replication initiation"/>
    <property type="evidence" value="ECO:0007669"/>
    <property type="project" value="UniProtKB-UniRule"/>
</dbReference>
<evidence type="ECO:0000256" key="7">
    <source>
        <dbReference type="ARBA" id="ARBA00023125"/>
    </source>
</evidence>
<dbReference type="GO" id="GO:0008289">
    <property type="term" value="F:lipid binding"/>
    <property type="evidence" value="ECO:0007669"/>
    <property type="project" value="UniProtKB-KW"/>
</dbReference>
<evidence type="ECO:0000256" key="3">
    <source>
        <dbReference type="ARBA" id="ARBA00022705"/>
    </source>
</evidence>
<keyword evidence="3 8" id="KW-0235">DNA replication</keyword>
<dbReference type="Gene3D" id="1.10.8.60">
    <property type="match status" value="1"/>
</dbReference>
<keyword evidence="6 8" id="KW-0446">Lipid-binding</keyword>
<dbReference type="Gene3D" id="3.40.50.300">
    <property type="entry name" value="P-loop containing nucleotide triphosphate hydrolases"/>
    <property type="match status" value="1"/>
</dbReference>
<dbReference type="PROSITE" id="PS01008">
    <property type="entry name" value="DNAA"/>
    <property type="match status" value="1"/>
</dbReference>
<reference evidence="15 16" key="1">
    <citation type="submission" date="2019-07" db="EMBL/GenBank/DDBJ databases">
        <title>Whole genome shotgun sequence of Pseudoalteromonas espejiana NBRC 102222.</title>
        <authorList>
            <person name="Hosoyama A."/>
            <person name="Uohara A."/>
            <person name="Ohji S."/>
            <person name="Ichikawa N."/>
        </authorList>
    </citation>
    <scope>NUCLEOTIDE SEQUENCE [LARGE SCALE GENOMIC DNA]</scope>
    <source>
        <strain evidence="15 16">NBRC 102222</strain>
    </source>
</reference>
<dbReference type="InterPro" id="IPR020591">
    <property type="entry name" value="Chromosome_initiator_DnaA-like"/>
</dbReference>
<evidence type="ECO:0000256" key="1">
    <source>
        <dbReference type="ARBA" id="ARBA00006583"/>
    </source>
</evidence>
<dbReference type="HAMAP" id="MF_00377">
    <property type="entry name" value="DnaA_bact"/>
    <property type="match status" value="1"/>
</dbReference>
<feature type="domain" description="AAA+ ATPase" evidence="13">
    <location>
        <begin position="160"/>
        <end position="362"/>
    </location>
</feature>
<dbReference type="GO" id="GO:0006275">
    <property type="term" value="P:regulation of DNA replication"/>
    <property type="evidence" value="ECO:0007669"/>
    <property type="project" value="UniProtKB-UniRule"/>
</dbReference>
<evidence type="ECO:0000256" key="10">
    <source>
        <dbReference type="RuleBase" id="RU000577"/>
    </source>
</evidence>
<proteinExistence type="inferred from homology"/>
<evidence type="ECO:0000259" key="14">
    <source>
        <dbReference type="SMART" id="SM00760"/>
    </source>
</evidence>
<keyword evidence="2 8" id="KW-0963">Cytoplasm</keyword>
<evidence type="ECO:0000256" key="12">
    <source>
        <dbReference type="SAM" id="MobiDB-lite"/>
    </source>
</evidence>
<dbReference type="SUPFAM" id="SSF52540">
    <property type="entry name" value="P-loop containing nucleoside triphosphate hydrolases"/>
    <property type="match status" value="1"/>
</dbReference>
<keyword evidence="4 8" id="KW-0547">Nucleotide-binding</keyword>
<evidence type="ECO:0000256" key="5">
    <source>
        <dbReference type="ARBA" id="ARBA00022840"/>
    </source>
</evidence>
<dbReference type="SUPFAM" id="SSF48295">
    <property type="entry name" value="TrpR-like"/>
    <property type="match status" value="1"/>
</dbReference>
<dbReference type="FunFam" id="1.10.1750.10:FF:000001">
    <property type="entry name" value="Chromosomal replication initiator protein DnaA"/>
    <property type="match status" value="1"/>
</dbReference>
<dbReference type="InterPro" id="IPR013159">
    <property type="entry name" value="DnaA_C"/>
</dbReference>
<comment type="similarity">
    <text evidence="1 8 11">Belongs to the DnaA family.</text>
</comment>
<evidence type="ECO:0000256" key="4">
    <source>
        <dbReference type="ARBA" id="ARBA00022741"/>
    </source>
</evidence>
<dbReference type="Gene3D" id="3.30.300.180">
    <property type="match status" value="1"/>
</dbReference>
<dbReference type="NCBIfam" id="TIGR00362">
    <property type="entry name" value="DnaA"/>
    <property type="match status" value="1"/>
</dbReference>
<dbReference type="InterPro" id="IPR001957">
    <property type="entry name" value="Chromosome_initiator_DnaA"/>
</dbReference>
<dbReference type="Pfam" id="PF00308">
    <property type="entry name" value="Bac_DnaA"/>
    <property type="match status" value="1"/>
</dbReference>
<dbReference type="PANTHER" id="PTHR30050:SF2">
    <property type="entry name" value="CHROMOSOMAL REPLICATION INITIATOR PROTEIN DNAA"/>
    <property type="match status" value="1"/>
</dbReference>
<dbReference type="FunFam" id="3.40.50.300:FF:000103">
    <property type="entry name" value="Chromosomal replication initiator protein DnaA"/>
    <property type="match status" value="1"/>
</dbReference>
<feature type="binding site" evidence="8">
    <location>
        <position position="173"/>
    </location>
    <ligand>
        <name>ATP</name>
        <dbReference type="ChEBI" id="CHEBI:30616"/>
    </ligand>
</feature>
<evidence type="ECO:0000256" key="9">
    <source>
        <dbReference type="NCBIfam" id="TIGR00362"/>
    </source>
</evidence>
<dbReference type="Proteomes" id="UP000321419">
    <property type="component" value="Unassembled WGS sequence"/>
</dbReference>
<evidence type="ECO:0000256" key="8">
    <source>
        <dbReference type="HAMAP-Rule" id="MF_00377"/>
    </source>
</evidence>
<dbReference type="CDD" id="cd06571">
    <property type="entry name" value="Bac_DnaA_C"/>
    <property type="match status" value="1"/>
</dbReference>
<comment type="function">
    <text evidence="8 10">Plays an essential role in the initiation and regulation of chromosomal replication. ATP-DnaA binds to the origin of replication (oriC) to initiate formation of the DNA replication initiation complex once per cell cycle. Binds the DnaA box (a 9 base pair repeat at the origin) and separates the double-stranded (ds)DNA. Forms a right-handed helical filament on oriC DNA; dsDNA binds to the exterior of the filament while single-stranded (ss)DNA is stabiized in the filament's interior. The ATP-DnaA-oriC complex binds and stabilizes one strand of the AT-rich DNA unwinding element (DUE), permitting loading of DNA polymerase. After initiation quickly degrades to an ADP-DnaA complex that is not apt for DNA replication. Binds acidic phospholipids.</text>
</comment>
<dbReference type="InterPro" id="IPR024633">
    <property type="entry name" value="DnaA_N_dom"/>
</dbReference>
<protein>
    <recommendedName>
        <fullName evidence="8 9">Chromosomal replication initiator protein DnaA</fullName>
    </recommendedName>
</protein>
<dbReference type="InterPro" id="IPR003593">
    <property type="entry name" value="AAA+_ATPase"/>
</dbReference>
<keyword evidence="5 8" id="KW-0067">ATP-binding</keyword>
<feature type="region of interest" description="Domain I, interacts with DnaA modulators" evidence="8">
    <location>
        <begin position="1"/>
        <end position="89"/>
    </location>
</feature>
<name>A0A510XYE1_9GAMM</name>
<dbReference type="Gene3D" id="1.10.1750.10">
    <property type="match status" value="1"/>
</dbReference>
<dbReference type="CDD" id="cd00009">
    <property type="entry name" value="AAA"/>
    <property type="match status" value="1"/>
</dbReference>
<dbReference type="PRINTS" id="PR00051">
    <property type="entry name" value="DNAA"/>
</dbReference>
<dbReference type="InterPro" id="IPR010921">
    <property type="entry name" value="Trp_repressor/repl_initiator"/>
</dbReference>
<evidence type="ECO:0000256" key="11">
    <source>
        <dbReference type="RuleBase" id="RU004227"/>
    </source>
</evidence>
<evidence type="ECO:0000256" key="6">
    <source>
        <dbReference type="ARBA" id="ARBA00023121"/>
    </source>
</evidence>
<sequence length="463" mass="52416">MYLSVWQSCLYVLQDELPSQQFSMWVRPLQAESTEDTLTIYAPNRFVLDWVREKYLNRINELLVEICGDEAPELRFDVGSKPLLNTQAAQPSVEAPASPSSQAPAKQQPVQQKVAVEPAPKSGYKSNIKDNYTFDSFVEGKSNQLAKAAATQVADNPGSAFNPVFIYGGTGLGKTHLLHAVGNGIMANKPDAKIVYMHSERFVQDMVKALQNNAIEEFKRYYRSVDALMIDDIQFFANKERSQEEFFHTFNALLEGNQQIILTSDRYPKEIEGVEDRLKSRFGWGLTIAIEPPELETRVAILMKKAQQSKINLPHEVAFFIAKKLRSNVRELEGALNRVIANANFTGRPISIDFVKEALRDLLALQDKLVTIDNIQRTVAEYYRIRVSDLLSKRRSRSIARPRQVAMALSKELTNHSLPEIGDAFGGRDHTTVLHACRKVKSLRDESHEIKEDYQNLIRTLSS</sequence>
<feature type="region of interest" description="Domain III, AAA+ region" evidence="8">
    <location>
        <begin position="127"/>
        <end position="343"/>
    </location>
</feature>
<dbReference type="Pfam" id="PF11638">
    <property type="entry name" value="DnaA_N"/>
    <property type="match status" value="1"/>
</dbReference>